<dbReference type="GO" id="GO:0003677">
    <property type="term" value="F:DNA binding"/>
    <property type="evidence" value="ECO:0007669"/>
    <property type="project" value="UniProtKB-KW"/>
</dbReference>
<dbReference type="AlphaFoldDB" id="A0A645APF7"/>
<dbReference type="EMBL" id="VSSQ01013441">
    <property type="protein sequence ID" value="MPM51494.1"/>
    <property type="molecule type" value="Genomic_DNA"/>
</dbReference>
<dbReference type="PANTHER" id="PTHR43479:SF11">
    <property type="entry name" value="ACREF_ENVCD OPERON REPRESSOR-RELATED"/>
    <property type="match status" value="1"/>
</dbReference>
<sequence length="229" mass="26350">MPIIYDSLSYKVVTCLPTTTFFNLPEEKREKFLRAARAEFARVPYADVSINRIIRAAEIPRGSFYMYFKDKSELLSFLLRDHRRRIEDLMKTALKEKRGNLMEAFLFCFDQIGQDYFSPRGDEEFRALIAIFRNNTDLHSKIFESSIEPGTPLEELVPLIDRSVFKFCSDADLKDIFIILAGVTSSALCNVTKTLNFSAARVHYLNLLNILGRGMYTPAYSTEKESNHG</sequence>
<organism evidence="3">
    <name type="scientific">bioreactor metagenome</name>
    <dbReference type="NCBI Taxonomy" id="1076179"/>
    <lineage>
        <taxon>unclassified sequences</taxon>
        <taxon>metagenomes</taxon>
        <taxon>ecological metagenomes</taxon>
    </lineage>
</organism>
<comment type="caution">
    <text evidence="3">The sequence shown here is derived from an EMBL/GenBank/DDBJ whole genome shotgun (WGS) entry which is preliminary data.</text>
</comment>
<dbReference type="Gene3D" id="1.10.357.10">
    <property type="entry name" value="Tetracycline Repressor, domain 2"/>
    <property type="match status" value="1"/>
</dbReference>
<name>A0A645APF7_9ZZZZ</name>
<dbReference type="InterPro" id="IPR001647">
    <property type="entry name" value="HTH_TetR"/>
</dbReference>
<dbReference type="PROSITE" id="PS50977">
    <property type="entry name" value="HTH_TETR_2"/>
    <property type="match status" value="1"/>
</dbReference>
<dbReference type="PANTHER" id="PTHR43479">
    <property type="entry name" value="ACREF/ENVCD OPERON REPRESSOR-RELATED"/>
    <property type="match status" value="1"/>
</dbReference>
<evidence type="ECO:0000256" key="1">
    <source>
        <dbReference type="ARBA" id="ARBA00023125"/>
    </source>
</evidence>
<dbReference type="SUPFAM" id="SSF46689">
    <property type="entry name" value="Homeodomain-like"/>
    <property type="match status" value="1"/>
</dbReference>
<accession>A0A645APF7</accession>
<gene>
    <name evidence="3" type="ORF">SDC9_98243</name>
</gene>
<proteinExistence type="predicted"/>
<evidence type="ECO:0000313" key="3">
    <source>
        <dbReference type="EMBL" id="MPM51494.1"/>
    </source>
</evidence>
<dbReference type="InterPro" id="IPR050624">
    <property type="entry name" value="HTH-type_Tx_Regulator"/>
</dbReference>
<feature type="domain" description="HTH tetR-type" evidence="2">
    <location>
        <begin position="26"/>
        <end position="86"/>
    </location>
</feature>
<reference evidence="3" key="1">
    <citation type="submission" date="2019-08" db="EMBL/GenBank/DDBJ databases">
        <authorList>
            <person name="Kucharzyk K."/>
            <person name="Murdoch R.W."/>
            <person name="Higgins S."/>
            <person name="Loffler F."/>
        </authorList>
    </citation>
    <scope>NUCLEOTIDE SEQUENCE</scope>
</reference>
<protein>
    <recommendedName>
        <fullName evidence="2">HTH tetR-type domain-containing protein</fullName>
    </recommendedName>
</protein>
<dbReference type="InterPro" id="IPR009057">
    <property type="entry name" value="Homeodomain-like_sf"/>
</dbReference>
<evidence type="ECO:0000259" key="2">
    <source>
        <dbReference type="PROSITE" id="PS50977"/>
    </source>
</evidence>
<keyword evidence="1" id="KW-0238">DNA-binding</keyword>
<dbReference type="Pfam" id="PF00440">
    <property type="entry name" value="TetR_N"/>
    <property type="match status" value="1"/>
</dbReference>